<dbReference type="GO" id="GO:0035091">
    <property type="term" value="F:phosphatidylinositol binding"/>
    <property type="evidence" value="ECO:0007669"/>
    <property type="project" value="InterPro"/>
</dbReference>
<dbReference type="CDD" id="cd06875">
    <property type="entry name" value="PX_IRAS"/>
    <property type="match status" value="1"/>
</dbReference>
<dbReference type="InterPro" id="IPR056517">
    <property type="entry name" value="INTS7_HB"/>
</dbReference>
<dbReference type="InterPro" id="IPR001683">
    <property type="entry name" value="PX_dom"/>
</dbReference>
<dbReference type="InterPro" id="IPR001611">
    <property type="entry name" value="Leu-rich_rpt"/>
</dbReference>
<dbReference type="InterPro" id="IPR056516">
    <property type="entry name" value="INTS7_N"/>
</dbReference>
<dbReference type="VEuPathDB" id="VectorBase:AALB20_034905"/>
<reference evidence="7" key="2">
    <citation type="submission" date="2022-08" db="UniProtKB">
        <authorList>
            <consortium name="EnsemblMetazoa"/>
        </authorList>
    </citation>
    <scope>IDENTIFICATION</scope>
    <source>
        <strain evidence="7">STECLA/ALBI9_A</strain>
    </source>
</reference>
<dbReference type="GO" id="GO:0034472">
    <property type="term" value="P:snRNA 3'-end processing"/>
    <property type="evidence" value="ECO:0007669"/>
    <property type="project" value="TreeGrafter"/>
</dbReference>
<dbReference type="Proteomes" id="UP000069272">
    <property type="component" value="Chromosome 3R"/>
</dbReference>
<evidence type="ECO:0000256" key="2">
    <source>
        <dbReference type="ARBA" id="ARBA00004496"/>
    </source>
</evidence>
<evidence type="ECO:0000256" key="5">
    <source>
        <dbReference type="ARBA" id="ARBA00022490"/>
    </source>
</evidence>
<dbReference type="PROSITE" id="PS50195">
    <property type="entry name" value="PX"/>
    <property type="match status" value="1"/>
</dbReference>
<dbReference type="InterPro" id="IPR054519">
    <property type="entry name" value="INTS7_C"/>
</dbReference>
<evidence type="ECO:0000256" key="6">
    <source>
        <dbReference type="ARBA" id="ARBA00023242"/>
    </source>
</evidence>
<dbReference type="PANTHER" id="PTHR13322">
    <property type="entry name" value="C1ORF73 PROTEIN"/>
    <property type="match status" value="1"/>
</dbReference>
<keyword evidence="6" id="KW-0539">Nucleus</keyword>
<dbReference type="Gene3D" id="3.80.10.10">
    <property type="entry name" value="Ribonuclease Inhibitor"/>
    <property type="match status" value="2"/>
</dbReference>
<dbReference type="Gene3D" id="3.30.1520.10">
    <property type="entry name" value="Phox-like domain"/>
    <property type="match status" value="1"/>
</dbReference>
<dbReference type="VEuPathDB" id="VectorBase:AALB20_026926"/>
<dbReference type="SMART" id="SM00365">
    <property type="entry name" value="LRR_SD22"/>
    <property type="match status" value="4"/>
</dbReference>
<dbReference type="SUPFAM" id="SSF64268">
    <property type="entry name" value="PX domain"/>
    <property type="match status" value="1"/>
</dbReference>
<dbReference type="SUPFAM" id="SSF52058">
    <property type="entry name" value="L domain-like"/>
    <property type="match status" value="1"/>
</dbReference>
<dbReference type="GO" id="GO:0005178">
    <property type="term" value="F:integrin binding"/>
    <property type="evidence" value="ECO:0007669"/>
    <property type="project" value="InterPro"/>
</dbReference>
<comment type="subcellular location">
    <subcellularLocation>
        <location evidence="2">Cytoplasm</location>
    </subcellularLocation>
    <subcellularLocation>
        <location evidence="1">Nucleus</location>
    </subcellularLocation>
</comment>
<keyword evidence="8" id="KW-1185">Reference proteome</keyword>
<evidence type="ECO:0000256" key="3">
    <source>
        <dbReference type="ARBA" id="ARBA00008565"/>
    </source>
</evidence>
<dbReference type="Pfam" id="PF24436">
    <property type="entry name" value="INTS7_N"/>
    <property type="match status" value="1"/>
</dbReference>
<organism evidence="7 8">
    <name type="scientific">Anopheles albimanus</name>
    <name type="common">New world malaria mosquito</name>
    <dbReference type="NCBI Taxonomy" id="7167"/>
    <lineage>
        <taxon>Eukaryota</taxon>
        <taxon>Metazoa</taxon>
        <taxon>Ecdysozoa</taxon>
        <taxon>Arthropoda</taxon>
        <taxon>Hexapoda</taxon>
        <taxon>Insecta</taxon>
        <taxon>Pterygota</taxon>
        <taxon>Neoptera</taxon>
        <taxon>Endopterygota</taxon>
        <taxon>Diptera</taxon>
        <taxon>Nematocera</taxon>
        <taxon>Culicoidea</taxon>
        <taxon>Culicidae</taxon>
        <taxon>Anophelinae</taxon>
        <taxon>Anopheles</taxon>
    </lineage>
</organism>
<dbReference type="STRING" id="7167.A0A182FVR6"/>
<dbReference type="PANTHER" id="PTHR13322:SF2">
    <property type="entry name" value="INTEGRATOR COMPLEX SUBUNIT 7"/>
    <property type="match status" value="1"/>
</dbReference>
<evidence type="ECO:0000313" key="8">
    <source>
        <dbReference type="Proteomes" id="UP000069272"/>
    </source>
</evidence>
<dbReference type="PROSITE" id="PS51450">
    <property type="entry name" value="LRR"/>
    <property type="match status" value="3"/>
</dbReference>
<dbReference type="VEuPathDB" id="VectorBase:AALB010651"/>
<dbReference type="FunFam" id="3.30.1520.10:FF:000020">
    <property type="entry name" value="nischarin isoform X1"/>
    <property type="match status" value="1"/>
</dbReference>
<keyword evidence="5" id="KW-0963">Cytoplasm</keyword>
<dbReference type="Pfam" id="PF24437">
    <property type="entry name" value="INTS7_HB"/>
    <property type="match status" value="1"/>
</dbReference>
<dbReference type="Pfam" id="PF00787">
    <property type="entry name" value="PX"/>
    <property type="match status" value="1"/>
</dbReference>
<dbReference type="GO" id="GO:0032039">
    <property type="term" value="C:integrator complex"/>
    <property type="evidence" value="ECO:0007669"/>
    <property type="project" value="InterPro"/>
</dbReference>
<reference evidence="7 8" key="1">
    <citation type="journal article" date="2017" name="G3 (Bethesda)">
        <title>The Physical Genome Mapping of Anopheles albimanus Corrected Scaffold Misassemblies and Identified Interarm Rearrangements in Genus Anopheles.</title>
        <authorList>
            <person name="Artemov G.N."/>
            <person name="Peery A.N."/>
            <person name="Jiang X."/>
            <person name="Tu Z."/>
            <person name="Stegniy V.N."/>
            <person name="Sharakhova M.V."/>
            <person name="Sharakhov I.V."/>
        </authorList>
    </citation>
    <scope>NUCLEOTIDE SEQUENCE [LARGE SCALE GENOMIC DNA]</scope>
    <source>
        <strain evidence="7 8">ALBI9_A</strain>
    </source>
</reference>
<dbReference type="InterPro" id="IPR016024">
    <property type="entry name" value="ARM-type_fold"/>
</dbReference>
<evidence type="ECO:0000313" key="7">
    <source>
        <dbReference type="EnsemblMetazoa" id="AALB010651-PA"/>
    </source>
</evidence>
<proteinExistence type="inferred from homology"/>
<dbReference type="GO" id="GO:0005737">
    <property type="term" value="C:cytoplasm"/>
    <property type="evidence" value="ECO:0007669"/>
    <property type="project" value="UniProtKB-SubCell"/>
</dbReference>
<sequence length="1502" mass="169251">MISIRVNNFNENFLNESDGDPNPVLIELDKGIRSNKIGDQCEAIVRFPKLFEKYPFPILINSSFLKLAEFFRIGSNLSRLWILRVCQQSEKHLEKILNTDEFLKRIFMVIHSNDPVARALTLRTLGAVAFIIPEKQHVHHAIRMALDSHDMVEVEAAICASVQFAAQSKTFAVGMCSKVASMIESLQTPVNMKLHLIPVLRHMHHDASTAALVRALCRDLLPKYPSEQFVVEIIRSLSQLSCATLVDIPDQVDLLLVYLQDPRKRVQSTVLLSLKRLAEKGAYLWPKTAISRLLVLTLQCSNQNMALDVILTLTKCPHTCHTMLNEEQQQILDVCKKCLLMENDSGGRAMTILTSLITYCHTEKIAPPVHVLEYLNMHLEFLIHSSLQDKSSIKDFRLYLKCGVQLSKTSREFGESFAEMIAEVLSEDTAHSTGHSKLICEALGAICSNVIVSCDFYQHHPIASASDPVPFSSVMQHLLKKLESLARPGAELDKERSNIIELLAAICMQAMLGSFMPDNVIGIFLKLFQTTNPWTQYRIARSASRYGQHFLAGIIYEKLSKNISLENLHFYLVALYQISKAECILNHGQEFEVLVAKHIKRESTAGEPSAKPGPLTLIDRLEKAINLYCTALSTLKASSSSQHPLVFQSELIRLRCMLLEVLHSIVITRNTLCITPPSEISQTLAQNCRDPLQKYGHITNQLRKHVKLLKNCEDAYGRLYKSSFDADPGTLEHLEAVQHLCATLQLSIETISIINPSETAKLEPESSHPETKYLLSVCRLVARQLQTIPVEVGGTKTLTHEHTDMMMRQIETVLTSSHCMPRFFFQVLQNTSVKLAFTPQPRATGEPVFVQPNSHLVVKVEGVIQHYGRTPSLFRAINSVQLTINSTLITARPNDVKLPSDSITLTQIVKPHRDFLSGSFLIALNNTGHTFNGGPVSLGGQWQLNLETCIIDDNGVMWHTGPKSTLHVRIPEDGHNKQTLGMQSCGPRPRPGKMSNYQLHSGETSLSIPRIITVDSVNYYEILVKCGQVMWTVNHRYRDFAELHDRLVAERGVSKDKLPPKKVLGNKSPTFLKKRQEALEQYLKEMLIFLKVTMPREFVEFLDFHRYDIIFMVQHLASSLFLRGDAFLAKSKKYGFSVLELHAISERLKIPCPATEAADSCYNFSHILDFCAQLETIIVLPTKNSLPTIMYDDDTDKYIPHALHKPIGSSNIIPVQLRYELSVFKALRNLIIYGVPTENIQNVGALRETLSRIEVYKSETKQICQIALCDNVHKDAGEEELDKLKQWKNLRHAVFKENRLTTIDRTIRLFPALKDLVLDKNQLESIAHLSHLNNLQMLSLRCNRIAQCPNWHVQLGNLVSLNLSQNRIRLLEGLARLYSLVSLDLSCNLIDDINEIDHIGNLPLLENLRLMGNPVAGGVGTEYDYRARVLSRFGERLQEIYLDNEKGNQAEYDTALVLSALRISAQKSQRKLHSLLEDDCEECPATPGTSKGDVTGSLPGAR</sequence>
<evidence type="ECO:0000256" key="4">
    <source>
        <dbReference type="ARBA" id="ARBA00015336"/>
    </source>
</evidence>
<dbReference type="InterPro" id="IPR032675">
    <property type="entry name" value="LRR_dom_sf"/>
</dbReference>
<dbReference type="InterPro" id="IPR037904">
    <property type="entry name" value="Nischarin_PX"/>
</dbReference>
<dbReference type="Pfam" id="PF22965">
    <property type="entry name" value="INTS7_C"/>
    <property type="match status" value="1"/>
</dbReference>
<evidence type="ECO:0000256" key="1">
    <source>
        <dbReference type="ARBA" id="ARBA00004123"/>
    </source>
</evidence>
<dbReference type="InterPro" id="IPR036871">
    <property type="entry name" value="PX_dom_sf"/>
</dbReference>
<dbReference type="EnsemblMetazoa" id="AALB010651-RA">
    <property type="protein sequence ID" value="AALB010651-PA"/>
    <property type="gene ID" value="AALB010651"/>
</dbReference>
<comment type="similarity">
    <text evidence="3">Belongs to the Integrator subunit 7 family.</text>
</comment>
<dbReference type="SUPFAM" id="SSF48371">
    <property type="entry name" value="ARM repeat"/>
    <property type="match status" value="1"/>
</dbReference>
<accession>A0A182FVR6</accession>
<dbReference type="InterPro" id="IPR033060">
    <property type="entry name" value="INTS7"/>
</dbReference>
<name>A0A182FVR6_ANOAL</name>
<protein>
    <recommendedName>
        <fullName evidence="4">Integrator complex subunit 7</fullName>
    </recommendedName>
</protein>
<dbReference type="SMART" id="SM00312">
    <property type="entry name" value="PX"/>
    <property type="match status" value="1"/>
</dbReference>